<feature type="coiled-coil region" evidence="6">
    <location>
        <begin position="288"/>
        <end position="319"/>
    </location>
</feature>
<accession>A0AA36FX13</accession>
<evidence type="ECO:0000256" key="6">
    <source>
        <dbReference type="SAM" id="Coils"/>
    </source>
</evidence>
<dbReference type="GO" id="GO:0008270">
    <property type="term" value="F:zinc ion binding"/>
    <property type="evidence" value="ECO:0007669"/>
    <property type="project" value="UniProtKB-KW"/>
</dbReference>
<evidence type="ECO:0000256" key="7">
    <source>
        <dbReference type="SAM" id="MobiDB-lite"/>
    </source>
</evidence>
<feature type="compositionally biased region" description="Basic and acidic residues" evidence="7">
    <location>
        <begin position="615"/>
        <end position="631"/>
    </location>
</feature>
<evidence type="ECO:0000256" key="5">
    <source>
        <dbReference type="PROSITE-ProRule" id="PRU00042"/>
    </source>
</evidence>
<evidence type="ECO:0000256" key="2">
    <source>
        <dbReference type="ARBA" id="ARBA00022737"/>
    </source>
</evidence>
<dbReference type="Gene3D" id="3.30.160.60">
    <property type="entry name" value="Classic Zinc Finger"/>
    <property type="match status" value="3"/>
</dbReference>
<dbReference type="InterPro" id="IPR036236">
    <property type="entry name" value="Znf_C2H2_sf"/>
</dbReference>
<organism evidence="9 10">
    <name type="scientific">Mesorhabditis spiculigera</name>
    <dbReference type="NCBI Taxonomy" id="96644"/>
    <lineage>
        <taxon>Eukaryota</taxon>
        <taxon>Metazoa</taxon>
        <taxon>Ecdysozoa</taxon>
        <taxon>Nematoda</taxon>
        <taxon>Chromadorea</taxon>
        <taxon>Rhabditida</taxon>
        <taxon>Rhabditina</taxon>
        <taxon>Rhabditomorpha</taxon>
        <taxon>Rhabditoidea</taxon>
        <taxon>Rhabditidae</taxon>
        <taxon>Mesorhabditinae</taxon>
        <taxon>Mesorhabditis</taxon>
    </lineage>
</organism>
<evidence type="ECO:0000256" key="3">
    <source>
        <dbReference type="ARBA" id="ARBA00022771"/>
    </source>
</evidence>
<comment type="caution">
    <text evidence="9">The sequence shown here is derived from an EMBL/GenBank/DDBJ whole genome shotgun (WGS) entry which is preliminary data.</text>
</comment>
<reference evidence="9" key="1">
    <citation type="submission" date="2023-06" db="EMBL/GenBank/DDBJ databases">
        <authorList>
            <person name="Delattre M."/>
        </authorList>
    </citation>
    <scope>NUCLEOTIDE SEQUENCE</scope>
    <source>
        <strain evidence="9">AF72</strain>
    </source>
</reference>
<dbReference type="SUPFAM" id="SSF57667">
    <property type="entry name" value="beta-beta-alpha zinc fingers"/>
    <property type="match status" value="2"/>
</dbReference>
<feature type="region of interest" description="Disordered" evidence="7">
    <location>
        <begin position="506"/>
        <end position="588"/>
    </location>
</feature>
<feature type="region of interest" description="Disordered" evidence="7">
    <location>
        <begin position="1045"/>
        <end position="1106"/>
    </location>
</feature>
<gene>
    <name evidence="9" type="ORF">MSPICULIGERA_LOCUS6528</name>
</gene>
<feature type="compositionally biased region" description="Acidic residues" evidence="7">
    <location>
        <begin position="511"/>
        <end position="520"/>
    </location>
</feature>
<protein>
    <recommendedName>
        <fullName evidence="8">C2H2-type domain-containing protein</fullName>
    </recommendedName>
</protein>
<keyword evidence="2" id="KW-0677">Repeat</keyword>
<evidence type="ECO:0000313" key="10">
    <source>
        <dbReference type="Proteomes" id="UP001177023"/>
    </source>
</evidence>
<dbReference type="PROSITE" id="PS50157">
    <property type="entry name" value="ZINC_FINGER_C2H2_2"/>
    <property type="match status" value="2"/>
</dbReference>
<keyword evidence="1" id="KW-0479">Metal-binding</keyword>
<feature type="region of interest" description="Disordered" evidence="7">
    <location>
        <begin position="982"/>
        <end position="1029"/>
    </location>
</feature>
<keyword evidence="3 5" id="KW-0863">Zinc-finger</keyword>
<proteinExistence type="predicted"/>
<feature type="domain" description="C2H2-type" evidence="8">
    <location>
        <begin position="876"/>
        <end position="904"/>
    </location>
</feature>
<feature type="compositionally biased region" description="Polar residues" evidence="7">
    <location>
        <begin position="538"/>
        <end position="550"/>
    </location>
</feature>
<dbReference type="PROSITE" id="PS00028">
    <property type="entry name" value="ZINC_FINGER_C2H2_1"/>
    <property type="match status" value="1"/>
</dbReference>
<dbReference type="SMART" id="SM00355">
    <property type="entry name" value="ZnF_C2H2"/>
    <property type="match status" value="5"/>
</dbReference>
<feature type="region of interest" description="Disordered" evidence="7">
    <location>
        <begin position="615"/>
        <end position="674"/>
    </location>
</feature>
<feature type="compositionally biased region" description="Basic and acidic residues" evidence="7">
    <location>
        <begin position="1045"/>
        <end position="1066"/>
    </location>
</feature>
<feature type="compositionally biased region" description="Basic residues" evidence="7">
    <location>
        <begin position="1093"/>
        <end position="1102"/>
    </location>
</feature>
<evidence type="ECO:0000256" key="1">
    <source>
        <dbReference type="ARBA" id="ARBA00022723"/>
    </source>
</evidence>
<evidence type="ECO:0000256" key="4">
    <source>
        <dbReference type="ARBA" id="ARBA00022833"/>
    </source>
</evidence>
<feature type="compositionally biased region" description="Basic and acidic residues" evidence="7">
    <location>
        <begin position="568"/>
        <end position="588"/>
    </location>
</feature>
<keyword evidence="10" id="KW-1185">Reference proteome</keyword>
<sequence length="1192" mass="133925">MNRKSNLQEHLKTRHQGNGRVIDNRTAEYFDALEAKMKANFPAQSNAIAKYIGGQKRGIRISRCIRSWHENFNSSLTANFQKMTIRRTVEKSPSARNAEVRLSQLRLGIWLSTPRHTSPTDPGSVLFLKSNLQQHLKVQHQGNGRIIDNRAAEYYDALKAMTQANFPSRAKAIAKLIGGQSTEWEFKLDPMTKMTLQKTTHQLFISQLLATKVSTFGETCRRVRKLYPLVLPVPQIDTDHSIDKRFEETIMKMKLGGAKIGADMARMRAAMRETKADVTRMQTNMALLETLSEKRNAENRRLKQQNHQQAAQLKMLLEEVTAMKELCACTMARKRDLQQHLNEQHQGNGRVIDNRTAEYYDELEAKTKASFPAHSRAVAKYIGGQKEALGCQDASDHEDGNPQDGRKIAVCRECKNSILSTSAPLLAQHSVVHLAFRPWKFSVCAYTATRKGNVQQHLNAHHQGNGRVIDNRTAEYYDALKAKTQANFPDRARAIAKFIGRQKNVIGIQDGSDDEDDTSEDNPPIIHLPAPENKSLDIPQNVQTSSQAAPSNPGPVMQEVVPDAVPPRSKEKSTHRTMADTQREVKQEPLDVENSSFDFHVVIEGSEADVHAHAPTRHHNEQDVRNGDKDQSSSPTLHPIVVKQELLDGNPTEEPRRMDKKKKKVKRGEEDWAAEPVPQIDTDHSIDKRVEETIMTTKLGGAKISSDMARMRAAMRETKADVVRMQIHMALLQCSNAIFCGAPSELARHSLTHLSLRPWKCSVCDFTMARKGDLQQHLNERHQGNGQVIDNRTAEYYDALEAKTKANFPAHSTAIAKYIGGQKEALGFQDASDNEDDNPQGGRKISVCKECKKSIDPTKAWDLAQHSSTHLCFRPWKCSVCGYTATRKGNVQIHLNEQHQGNGRILDNRTTEYYDALKAKTQANFPSRAKAIAKLIGGQKHGLVIQDGSDDEDDTPVDNTQIVHLLTTGDKNPDIRRYVQKGPEAASSNAGTVKQEVVPDAVPPRSKEKSTRRTRADTQREVKQEPLDVENSSFDFHVVIEGSEADAHAPTRHQNEQHVRNGDKDQSSSPTLHTIVVKEELLDENPTEEPRRIDKKKKKKAKRGGEDWAAEMKMKLGGAKISSDMARTRAAMRETKSDVARMQTNMALLETLSETRNAENRRLKQQNDQQAAQLKMLREEMTALKERIRNGG</sequence>
<dbReference type="Proteomes" id="UP001177023">
    <property type="component" value="Unassembled WGS sequence"/>
</dbReference>
<keyword evidence="4" id="KW-0862">Zinc</keyword>
<dbReference type="PANTHER" id="PTHR24379:SF121">
    <property type="entry name" value="C2H2-TYPE DOMAIN-CONTAINING PROTEIN"/>
    <property type="match status" value="1"/>
</dbReference>
<evidence type="ECO:0000313" key="9">
    <source>
        <dbReference type="EMBL" id="CAJ0567997.1"/>
    </source>
</evidence>
<dbReference type="EMBL" id="CATQJA010001631">
    <property type="protein sequence ID" value="CAJ0567997.1"/>
    <property type="molecule type" value="Genomic_DNA"/>
</dbReference>
<dbReference type="InterPro" id="IPR013087">
    <property type="entry name" value="Znf_C2H2_type"/>
</dbReference>
<dbReference type="PANTHER" id="PTHR24379">
    <property type="entry name" value="KRAB AND ZINC FINGER DOMAIN-CONTAINING"/>
    <property type="match status" value="1"/>
</dbReference>
<feature type="non-terminal residue" evidence="9">
    <location>
        <position position="1192"/>
    </location>
</feature>
<keyword evidence="6" id="KW-0175">Coiled coil</keyword>
<feature type="compositionally biased region" description="Basic and acidic residues" evidence="7">
    <location>
        <begin position="1005"/>
        <end position="1026"/>
    </location>
</feature>
<evidence type="ECO:0000259" key="8">
    <source>
        <dbReference type="PROSITE" id="PS50157"/>
    </source>
</evidence>
<feature type="domain" description="C2H2-type" evidence="8">
    <location>
        <begin position="759"/>
        <end position="787"/>
    </location>
</feature>
<dbReference type="AlphaFoldDB" id="A0AA36FX13"/>
<feature type="coiled-coil region" evidence="6">
    <location>
        <begin position="1149"/>
        <end position="1187"/>
    </location>
</feature>
<name>A0AA36FX13_9BILA</name>